<sequence length="96" mass="10863">MAYKLFGNAMTRWTMAFAIALGLYLAATLARIETVYHVNTADYLVHMETQQAIFLAMFGRFTRAGIEFAQPTRTVRLVEDSVAQEANVGPRFSVRR</sequence>
<dbReference type="RefSeq" id="WP_099793478.1">
    <property type="nucleotide sequence ID" value="NZ_JBHLYV010000028.1"/>
</dbReference>
<protein>
    <submittedName>
        <fullName evidence="1">Uncharacterized protein</fullName>
    </submittedName>
</protein>
<dbReference type="InterPro" id="IPR011066">
    <property type="entry name" value="MscS_channel_C_sf"/>
</dbReference>
<comment type="caution">
    <text evidence="1">The sequence shown here is derived from an EMBL/GenBank/DDBJ whole genome shotgun (WGS) entry which is preliminary data.</text>
</comment>
<reference evidence="1 2" key="1">
    <citation type="submission" date="2017-10" db="EMBL/GenBank/DDBJ databases">
        <title>Massilia psychrophilum sp. nov., a novel purple-pigmented bacterium isolated from Tianshan glacier, Xinjiang Municipality, China.</title>
        <authorList>
            <person name="Wang H."/>
        </authorList>
    </citation>
    <scope>NUCLEOTIDE SEQUENCE [LARGE SCALE GENOMIC DNA]</scope>
    <source>
        <strain evidence="1 2">JCM 30074</strain>
    </source>
</reference>
<dbReference type="EMBL" id="PDOC01000032">
    <property type="protein sequence ID" value="PIL42211.1"/>
    <property type="molecule type" value="Genomic_DNA"/>
</dbReference>
<proteinExistence type="predicted"/>
<gene>
    <name evidence="1" type="ORF">CR105_25410</name>
</gene>
<evidence type="ECO:0000313" key="1">
    <source>
        <dbReference type="EMBL" id="PIL42211.1"/>
    </source>
</evidence>
<dbReference type="SUPFAM" id="SSF82689">
    <property type="entry name" value="Mechanosensitive channel protein MscS (YggB), C-terminal domain"/>
    <property type="match status" value="1"/>
</dbReference>
<keyword evidence="2" id="KW-1185">Reference proteome</keyword>
<dbReference type="AlphaFoldDB" id="A0A2G8T846"/>
<dbReference type="GO" id="GO:0016020">
    <property type="term" value="C:membrane"/>
    <property type="evidence" value="ECO:0007669"/>
    <property type="project" value="InterPro"/>
</dbReference>
<dbReference type="OrthoDB" id="9792218at2"/>
<accession>A0A2G8T846</accession>
<organism evidence="1 2">
    <name type="scientific">Massilia eurypsychrophila</name>
    <dbReference type="NCBI Taxonomy" id="1485217"/>
    <lineage>
        <taxon>Bacteria</taxon>
        <taxon>Pseudomonadati</taxon>
        <taxon>Pseudomonadota</taxon>
        <taxon>Betaproteobacteria</taxon>
        <taxon>Burkholderiales</taxon>
        <taxon>Oxalobacteraceae</taxon>
        <taxon>Telluria group</taxon>
        <taxon>Massilia</taxon>
    </lineage>
</organism>
<evidence type="ECO:0000313" key="2">
    <source>
        <dbReference type="Proteomes" id="UP000230390"/>
    </source>
</evidence>
<name>A0A2G8T846_9BURK</name>
<dbReference type="Proteomes" id="UP000230390">
    <property type="component" value="Unassembled WGS sequence"/>
</dbReference>